<feature type="region of interest" description="Disordered" evidence="4">
    <location>
        <begin position="136"/>
        <end position="156"/>
    </location>
</feature>
<dbReference type="Proteomes" id="UP000230066">
    <property type="component" value="Unassembled WGS sequence"/>
</dbReference>
<feature type="compositionally biased region" description="Low complexity" evidence="4">
    <location>
        <begin position="1"/>
        <end position="11"/>
    </location>
</feature>
<evidence type="ECO:0000313" key="6">
    <source>
        <dbReference type="Proteomes" id="UP000230066"/>
    </source>
</evidence>
<feature type="region of interest" description="Disordered" evidence="4">
    <location>
        <begin position="1"/>
        <end position="53"/>
    </location>
</feature>
<proteinExistence type="inferred from homology"/>
<keyword evidence="3" id="KW-0539">Nucleus</keyword>
<protein>
    <recommendedName>
        <fullName evidence="7">Protein NRDE2</fullName>
    </recommendedName>
</protein>
<keyword evidence="6" id="KW-1185">Reference proteome</keyword>
<evidence type="ECO:0000256" key="3">
    <source>
        <dbReference type="ARBA" id="ARBA00023242"/>
    </source>
</evidence>
<name>A0A4E0R1B4_FASHE</name>
<evidence type="ECO:0000313" key="5">
    <source>
        <dbReference type="EMBL" id="THD21779.1"/>
    </source>
</evidence>
<dbReference type="InterPro" id="IPR013633">
    <property type="entry name" value="NRDE-2"/>
</dbReference>
<sequence>MFPSGSLSSSSPQVGPEQENLSNIPEPVPVAEKAVDSLPRSLQKQEKSRPKTFKPGKCDIFLEDVPGLVLDDAFYVDRSANREIYRHGCIYEKQVSTFKQKLKARILGFENLRLCDLFDSENSSNRKGIKKSRYFSKSNRSTMQKPPIPIPTDSTETNKEPFVSVTALSNTNLMGHSSTGDALNTCETLNRAVYDKPNDLKSWLNLLELHGKEASFLHFSETYIPSGIDFKPSDRLVVVRKQLAVAERALSANPGCLNLKILMLRMEEMIFDLESKGAGIQSDKVSQPERLDREWAQLVFTYPQVVSVWRGCLYHLMGRCSDPNMNTTQSLTGGHFAKVDTIYKRALSKLSGIISGRILSHRPMVQTAEQTIDLLADYCQWLVQAGYAEKALAIWQAVVEFNCFRPAELDSVPYEQSMLEMELFWSSGVPRFGQPGSEHWRGWYRSRGGKPSDNYGSEKDKKKTEKKSKKTNPIALSLEEITVDSGREELTTKWSCVMEQLKSIATSCEDALIRSSTDHTTDEAAQKLGVEIVPSVLSAAATDEQWVRRGAVPSLTGCASVSKNRTVLYQRGKAWVGLERAREAAGWLPADTMVAEGNQSDIDDEDPERLVLFDDIKHCLLDLSTLDPRSTGPGVDMTNRVIVLQQRLLLHCLAFLGAFDPESAAAYQLPAGKHDGRRSTTILGAWRQLGRAIMSQGHNQRDLGLWQLYGSGYWVAGLVHSTAADDPRDAEPLVKEARRIFNTALQSHPLPTEFPRLDGSQPEKLVDSLPLIAQFYGQQMAPRLELIQCLSSCLPGFIDILAHIDRLRASLRPEPGNSSGRQTTRWSDADSKQAPSVSICDRLCLRHFFSLAIGGLAAFAALRQRHRHPILEQLFTIWSQKVEHRINENILPPEFLFPNQLAYLLPSRAALERRLLPFSLSNVASLRGLLCPLFLAQFTHQLDSFSHQVGQVAAVTLMDQMTGGLRPGARAESVQMEQTELPYVNIYLNPSLLHGSQLELYVNCLPVSMEIIRLSVELERWSSLIAGASVNEFPGCPALGKTSHCAQRVRNAFERAVRANPFFTGWLDVNNQPLHTVLLSSTPSFWAAHLRLIIWRAYMAFGWMCGSALGQPVRSSTSGNVDPRERRQAVKAVFYRAIEDLPWAKVSVSRYQLKLGFHSSKFSSFHAFRPQIPSFIK</sequence>
<dbReference type="GO" id="GO:0031048">
    <property type="term" value="P:regulatory ncRNA-mediated heterochromatin formation"/>
    <property type="evidence" value="ECO:0007669"/>
    <property type="project" value="TreeGrafter"/>
</dbReference>
<comment type="similarity">
    <text evidence="2">Belongs to the NRDE2 family.</text>
</comment>
<accession>A0A4E0R1B4</accession>
<evidence type="ECO:0000256" key="2">
    <source>
        <dbReference type="ARBA" id="ARBA00009265"/>
    </source>
</evidence>
<dbReference type="GO" id="GO:0071013">
    <property type="term" value="C:catalytic step 2 spliceosome"/>
    <property type="evidence" value="ECO:0007669"/>
    <property type="project" value="TreeGrafter"/>
</dbReference>
<evidence type="ECO:0000256" key="1">
    <source>
        <dbReference type="ARBA" id="ARBA00004123"/>
    </source>
</evidence>
<dbReference type="GO" id="GO:1902369">
    <property type="term" value="P:negative regulation of RNA catabolic process"/>
    <property type="evidence" value="ECO:0007669"/>
    <property type="project" value="TreeGrafter"/>
</dbReference>
<dbReference type="Pfam" id="PF08424">
    <property type="entry name" value="NRDE-2"/>
    <property type="match status" value="1"/>
</dbReference>
<comment type="subcellular location">
    <subcellularLocation>
        <location evidence="1">Nucleus</location>
    </subcellularLocation>
</comment>
<dbReference type="PANTHER" id="PTHR13471:SF0">
    <property type="entry name" value="NUCLEAR EXOSOME REGULATOR NRDE2"/>
    <property type="match status" value="1"/>
</dbReference>
<dbReference type="EMBL" id="JXXN02003261">
    <property type="protein sequence ID" value="THD21779.1"/>
    <property type="molecule type" value="Genomic_DNA"/>
</dbReference>
<evidence type="ECO:0000256" key="4">
    <source>
        <dbReference type="SAM" id="MobiDB-lite"/>
    </source>
</evidence>
<gene>
    <name evidence="5" type="ORF">D915_007033</name>
</gene>
<evidence type="ECO:0008006" key="7">
    <source>
        <dbReference type="Google" id="ProtNLM"/>
    </source>
</evidence>
<dbReference type="PANTHER" id="PTHR13471">
    <property type="entry name" value="TETRATRICOPEPTIDE-LIKE HELICAL"/>
    <property type="match status" value="1"/>
</dbReference>
<reference evidence="5" key="1">
    <citation type="submission" date="2019-03" db="EMBL/GenBank/DDBJ databases">
        <title>Improved annotation for the trematode Fasciola hepatica.</title>
        <authorList>
            <person name="Choi Y.-J."/>
            <person name="Martin J."/>
            <person name="Mitreva M."/>
        </authorList>
    </citation>
    <scope>NUCLEOTIDE SEQUENCE [LARGE SCALE GENOMIC DNA]</scope>
</reference>
<organism evidence="5 6">
    <name type="scientific">Fasciola hepatica</name>
    <name type="common">Liver fluke</name>
    <dbReference type="NCBI Taxonomy" id="6192"/>
    <lineage>
        <taxon>Eukaryota</taxon>
        <taxon>Metazoa</taxon>
        <taxon>Spiralia</taxon>
        <taxon>Lophotrochozoa</taxon>
        <taxon>Platyhelminthes</taxon>
        <taxon>Trematoda</taxon>
        <taxon>Digenea</taxon>
        <taxon>Plagiorchiida</taxon>
        <taxon>Echinostomata</taxon>
        <taxon>Echinostomatoidea</taxon>
        <taxon>Fasciolidae</taxon>
        <taxon>Fasciola</taxon>
    </lineage>
</organism>
<feature type="region of interest" description="Disordered" evidence="4">
    <location>
        <begin position="450"/>
        <end position="471"/>
    </location>
</feature>
<dbReference type="AlphaFoldDB" id="A0A4E0R1B4"/>
<comment type="caution">
    <text evidence="5">The sequence shown here is derived from an EMBL/GenBank/DDBJ whole genome shotgun (WGS) entry which is preliminary data.</text>
</comment>